<accession>A0AAV3NXB4</accession>
<proteinExistence type="inferred from homology"/>
<gene>
    <name evidence="10" type="ORF">LIER_35867</name>
</gene>
<evidence type="ECO:0000256" key="6">
    <source>
        <dbReference type="ARBA" id="ARBA00023136"/>
    </source>
</evidence>
<name>A0AAV3NXB4_LITER</name>
<protein>
    <recommendedName>
        <fullName evidence="12">Protein BIG GRAIN 1-like B</fullName>
    </recommendedName>
</protein>
<dbReference type="EMBL" id="BAABME010016017">
    <property type="protein sequence ID" value="GAA0144067.1"/>
    <property type="molecule type" value="Genomic_DNA"/>
</dbReference>
<dbReference type="Proteomes" id="UP001454036">
    <property type="component" value="Unassembled WGS sequence"/>
</dbReference>
<feature type="region of interest" description="Disordered" evidence="9">
    <location>
        <begin position="211"/>
        <end position="230"/>
    </location>
</feature>
<evidence type="ECO:0000256" key="7">
    <source>
        <dbReference type="ARBA" id="ARBA00023294"/>
    </source>
</evidence>
<keyword evidence="7" id="KW-0927">Auxin signaling pathway</keyword>
<evidence type="ECO:0000256" key="4">
    <source>
        <dbReference type="ARBA" id="ARBA00022448"/>
    </source>
</evidence>
<dbReference type="PANTHER" id="PTHR33541:SF28">
    <property type="entry name" value="PROTEIN BIG GRAIN 1-LIKE A"/>
    <property type="match status" value="1"/>
</dbReference>
<keyword evidence="11" id="KW-1185">Reference proteome</keyword>
<dbReference type="GO" id="GO:0005886">
    <property type="term" value="C:plasma membrane"/>
    <property type="evidence" value="ECO:0007669"/>
    <property type="project" value="UniProtKB-SubCell"/>
</dbReference>
<dbReference type="InterPro" id="IPR039621">
    <property type="entry name" value="BG1-like"/>
</dbReference>
<evidence type="ECO:0000256" key="2">
    <source>
        <dbReference type="ARBA" id="ARBA00004236"/>
    </source>
</evidence>
<evidence type="ECO:0000256" key="5">
    <source>
        <dbReference type="ARBA" id="ARBA00022475"/>
    </source>
</evidence>
<evidence type="ECO:0000256" key="8">
    <source>
        <dbReference type="SAM" id="Coils"/>
    </source>
</evidence>
<feature type="coiled-coil region" evidence="8">
    <location>
        <begin position="30"/>
        <end position="61"/>
    </location>
</feature>
<keyword evidence="4" id="KW-0813">Transport</keyword>
<evidence type="ECO:0000256" key="9">
    <source>
        <dbReference type="SAM" id="MobiDB-lite"/>
    </source>
</evidence>
<organism evidence="10 11">
    <name type="scientific">Lithospermum erythrorhizon</name>
    <name type="common">Purple gromwell</name>
    <name type="synonym">Lithospermum officinale var. erythrorhizon</name>
    <dbReference type="NCBI Taxonomy" id="34254"/>
    <lineage>
        <taxon>Eukaryota</taxon>
        <taxon>Viridiplantae</taxon>
        <taxon>Streptophyta</taxon>
        <taxon>Embryophyta</taxon>
        <taxon>Tracheophyta</taxon>
        <taxon>Spermatophyta</taxon>
        <taxon>Magnoliopsida</taxon>
        <taxon>eudicotyledons</taxon>
        <taxon>Gunneridae</taxon>
        <taxon>Pentapetalae</taxon>
        <taxon>asterids</taxon>
        <taxon>lamiids</taxon>
        <taxon>Boraginales</taxon>
        <taxon>Boraginaceae</taxon>
        <taxon>Boraginoideae</taxon>
        <taxon>Lithospermeae</taxon>
        <taxon>Lithospermum</taxon>
    </lineage>
</organism>
<comment type="subcellular location">
    <subcellularLocation>
        <location evidence="2">Cell membrane</location>
    </subcellularLocation>
</comment>
<dbReference type="PANTHER" id="PTHR33541">
    <property type="entry name" value="PROTEIN BIG GRAIN 1-LIKE A-RELATED"/>
    <property type="match status" value="1"/>
</dbReference>
<keyword evidence="6" id="KW-0472">Membrane</keyword>
<comment type="caution">
    <text evidence="10">The sequence shown here is derived from an EMBL/GenBank/DDBJ whole genome shotgun (WGS) entry which is preliminary data.</text>
</comment>
<dbReference type="AlphaFoldDB" id="A0AAV3NXB4"/>
<evidence type="ECO:0000256" key="1">
    <source>
        <dbReference type="ARBA" id="ARBA00002281"/>
    </source>
</evidence>
<evidence type="ECO:0000313" key="11">
    <source>
        <dbReference type="Proteomes" id="UP001454036"/>
    </source>
</evidence>
<evidence type="ECO:0000256" key="3">
    <source>
        <dbReference type="ARBA" id="ARBA00010067"/>
    </source>
</evidence>
<keyword evidence="8" id="KW-0175">Coiled coil</keyword>
<evidence type="ECO:0008006" key="12">
    <source>
        <dbReference type="Google" id="ProtNLM"/>
    </source>
</evidence>
<reference evidence="10 11" key="1">
    <citation type="submission" date="2024-01" db="EMBL/GenBank/DDBJ databases">
        <title>The complete chloroplast genome sequence of Lithospermum erythrorhizon: insights into the phylogenetic relationship among Boraginaceae species and the maternal lineages of purple gromwells.</title>
        <authorList>
            <person name="Okada T."/>
            <person name="Watanabe K."/>
        </authorList>
    </citation>
    <scope>NUCLEOTIDE SEQUENCE [LARGE SCALE GENOMIC DNA]</scope>
</reference>
<keyword evidence="5" id="KW-1003">Cell membrane</keyword>
<comment type="similarity">
    <text evidence="3">Belongs to the BIG GRAIN 1 (BG1) plant protein family.</text>
</comment>
<dbReference type="GO" id="GO:0009734">
    <property type="term" value="P:auxin-activated signaling pathway"/>
    <property type="evidence" value="ECO:0007669"/>
    <property type="project" value="UniProtKB-KW"/>
</dbReference>
<evidence type="ECO:0000313" key="10">
    <source>
        <dbReference type="EMBL" id="GAA0144067.1"/>
    </source>
</evidence>
<comment type="function">
    <text evidence="1">Involved in auxin transport. Regulator of the auxin signaling pathway.</text>
</comment>
<sequence>MERYSYRKESQNAPNPSFSASLLDSIYQSIDRLEDEEVDAYREVMKKKQQINSNLKQKNNLGLKDEEKFTNLQRLQMIEKWMEKESEKTHGRRRSLADFGPKVKENNQEIILSNSIWNSSDSNSGCRFSSSAVEESVFRVSTKMPSSSSCYSMPKPIKTNVSIQQEQPKFEKTKSRALKFYGDLKNSKQPISPGGKLASFLNSLFSSGHAKKTKTEANSERKMSKSANASTCSSAPSFSRSCLSKTPSKASNVMKRSVKFYPVSVIVDEDCQPCGHKNLYHDKNTSLVYEDSQPCGHKNLYHDRYTSLVDVNDIRCSVKEELKNHIMEKNKRVEEAAKCLLRNYHKRVELEHDLRSRNQIFIDDDDATSCASSDLFELDNINLSATGMEELPVYETTHLDTNLAIANQRHDYVIKTKNYK</sequence>
<feature type="compositionally biased region" description="Basic and acidic residues" evidence="9">
    <location>
        <begin position="213"/>
        <end position="223"/>
    </location>
</feature>